<dbReference type="EMBL" id="JAMQJY010000001">
    <property type="protein sequence ID" value="MCM2676395.1"/>
    <property type="molecule type" value="Genomic_DNA"/>
</dbReference>
<name>A0ABT0XKX9_9BACI</name>
<keyword evidence="1" id="KW-0472">Membrane</keyword>
<evidence type="ECO:0000256" key="1">
    <source>
        <dbReference type="SAM" id="Phobius"/>
    </source>
</evidence>
<keyword evidence="1" id="KW-1133">Transmembrane helix</keyword>
<evidence type="ECO:0000259" key="2">
    <source>
        <dbReference type="Pfam" id="PF14317"/>
    </source>
</evidence>
<dbReference type="Proteomes" id="UP001203665">
    <property type="component" value="Unassembled WGS sequence"/>
</dbReference>
<gene>
    <name evidence="3" type="ORF">NDM98_13440</name>
</gene>
<protein>
    <submittedName>
        <fullName evidence="3">YcxB family protein</fullName>
    </submittedName>
</protein>
<accession>A0ABT0XKX9</accession>
<keyword evidence="1" id="KW-0812">Transmembrane</keyword>
<comment type="caution">
    <text evidence="3">The sequence shown here is derived from an EMBL/GenBank/DDBJ whole genome shotgun (WGS) entry which is preliminary data.</text>
</comment>
<organism evidence="3 4">
    <name type="scientific">Alkalicoccobacillus plakortidis</name>
    <dbReference type="NCBI Taxonomy" id="444060"/>
    <lineage>
        <taxon>Bacteria</taxon>
        <taxon>Bacillati</taxon>
        <taxon>Bacillota</taxon>
        <taxon>Bacilli</taxon>
        <taxon>Bacillales</taxon>
        <taxon>Bacillaceae</taxon>
        <taxon>Alkalicoccobacillus</taxon>
    </lineage>
</organism>
<sequence length="136" mass="16095">MIVLPILDRSAADSWISMLPIHVIQSLIIAGFAALFLSGLLRFRIRREYKSDRLIKNEIRYMITNDGINQQVKSSNSHLEWNDFIATFEHKDMFRLYISKHKAIVLPKRYFSSNEDRISFKHIVEKNMPSKKVKWK</sequence>
<keyword evidence="4" id="KW-1185">Reference proteome</keyword>
<feature type="transmembrane region" description="Helical" evidence="1">
    <location>
        <begin position="23"/>
        <end position="43"/>
    </location>
</feature>
<proteinExistence type="predicted"/>
<dbReference type="InterPro" id="IPR025588">
    <property type="entry name" value="YcxB-like_C"/>
</dbReference>
<evidence type="ECO:0000313" key="4">
    <source>
        <dbReference type="Proteomes" id="UP001203665"/>
    </source>
</evidence>
<evidence type="ECO:0000313" key="3">
    <source>
        <dbReference type="EMBL" id="MCM2676395.1"/>
    </source>
</evidence>
<dbReference type="Pfam" id="PF14317">
    <property type="entry name" value="YcxB"/>
    <property type="match status" value="1"/>
</dbReference>
<feature type="domain" description="YcxB-like C-terminal" evidence="2">
    <location>
        <begin position="63"/>
        <end position="123"/>
    </location>
</feature>
<dbReference type="RefSeq" id="WP_251608480.1">
    <property type="nucleotide sequence ID" value="NZ_JAMQJY010000001.1"/>
</dbReference>
<reference evidence="3" key="1">
    <citation type="submission" date="2022-06" db="EMBL/GenBank/DDBJ databases">
        <title>Alkalicoccobacillus porphyridii sp. nov., isolated from a marine red alga, Porphyridium purpureum and reclassification of Shouchella plakortidis and Shouchella gibsonii as Alkalicoccobacillus plakortidis comb. nov. and Alkalicoccobacillus gibsonii comb. nov.</title>
        <authorList>
            <person name="Kim K.H."/>
            <person name="Lee J.K."/>
            <person name="Han D.M."/>
            <person name="Baek J.H."/>
            <person name="Jeon C.O."/>
        </authorList>
    </citation>
    <scope>NUCLEOTIDE SEQUENCE</scope>
    <source>
        <strain evidence="3">DSM 19153</strain>
    </source>
</reference>